<reference evidence="7 8" key="1">
    <citation type="journal article" date="2013" name="Genome Announc.">
        <title>Genome Sequence of the Polycyclic Aromatic Hydrocarbon-Degrading Bacterium Strain Marinobacter nanhaiticus D15-8WT.</title>
        <authorList>
            <person name="Cui Z."/>
            <person name="Gao W."/>
            <person name="Li Q."/>
            <person name="Xu G."/>
            <person name="Zheng L."/>
        </authorList>
    </citation>
    <scope>NUCLEOTIDE SEQUENCE [LARGE SCALE GENOMIC DNA]</scope>
    <source>
        <strain evidence="7 8">D15-8W</strain>
    </source>
</reference>
<dbReference type="PANTHER" id="PTHR30329">
    <property type="entry name" value="STATOR ELEMENT OF FLAGELLAR MOTOR COMPLEX"/>
    <property type="match status" value="1"/>
</dbReference>
<keyword evidence="8" id="KW-1185">Reference proteome</keyword>
<evidence type="ECO:0000256" key="1">
    <source>
        <dbReference type="ARBA" id="ARBA00004442"/>
    </source>
</evidence>
<dbReference type="OrthoDB" id="6199125at2"/>
<evidence type="ECO:0000313" key="8">
    <source>
        <dbReference type="Proteomes" id="UP000013165"/>
    </source>
</evidence>
<dbReference type="InterPro" id="IPR006665">
    <property type="entry name" value="OmpA-like"/>
</dbReference>
<accession>A0A371CGC7</accession>
<protein>
    <submittedName>
        <fullName evidence="7">OmpA family protein</fullName>
    </submittedName>
</protein>
<evidence type="ECO:0000256" key="5">
    <source>
        <dbReference type="SAM" id="MobiDB-lite"/>
    </source>
</evidence>
<dbReference type="Gene3D" id="3.30.1330.60">
    <property type="entry name" value="OmpA-like domain"/>
    <property type="match status" value="1"/>
</dbReference>
<keyword evidence="2 4" id="KW-0472">Membrane</keyword>
<dbReference type="PROSITE" id="PS51123">
    <property type="entry name" value="OMPA_2"/>
    <property type="match status" value="1"/>
</dbReference>
<dbReference type="GO" id="GO:0009279">
    <property type="term" value="C:cell outer membrane"/>
    <property type="evidence" value="ECO:0007669"/>
    <property type="project" value="UniProtKB-SubCell"/>
</dbReference>
<dbReference type="PRINTS" id="PR01021">
    <property type="entry name" value="OMPADOMAIN"/>
</dbReference>
<dbReference type="InterPro" id="IPR050330">
    <property type="entry name" value="Bact_OuterMem_StrucFunc"/>
</dbReference>
<keyword evidence="3" id="KW-0998">Cell outer membrane</keyword>
<evidence type="ECO:0000256" key="2">
    <source>
        <dbReference type="ARBA" id="ARBA00023136"/>
    </source>
</evidence>
<evidence type="ECO:0000313" key="7">
    <source>
        <dbReference type="EMBL" id="RDW95453.1"/>
    </source>
</evidence>
<name>A0A371CGC7_9GAMM</name>
<evidence type="ECO:0000259" key="6">
    <source>
        <dbReference type="PROSITE" id="PS51123"/>
    </source>
</evidence>
<sequence length="152" mass="17076">MTVLVLDNPELMARAAQAQANSTQVDTMSGNPGDSPRKPHRMKFHFGFDKHRLNDEDQAILKQHAEYLRAHPEVTVRINGHTDSHGTDEYNAFLSRLRANTAAKLLKAEGVDAKRIEVVGWGNSKPLTNKEDSAANRRLELEYLSEQMAKVQ</sequence>
<proteinExistence type="predicted"/>
<dbReference type="InterPro" id="IPR006664">
    <property type="entry name" value="OMP_bac"/>
</dbReference>
<feature type="domain" description="OmpA-like" evidence="6">
    <location>
        <begin position="33"/>
        <end position="147"/>
    </location>
</feature>
<dbReference type="STRING" id="626887.J057_09181"/>
<feature type="compositionally biased region" description="Polar residues" evidence="5">
    <location>
        <begin position="18"/>
        <end position="32"/>
    </location>
</feature>
<evidence type="ECO:0000256" key="4">
    <source>
        <dbReference type="PROSITE-ProRule" id="PRU00473"/>
    </source>
</evidence>
<evidence type="ECO:0000256" key="3">
    <source>
        <dbReference type="ARBA" id="ARBA00023237"/>
    </source>
</evidence>
<dbReference type="CDD" id="cd07185">
    <property type="entry name" value="OmpA_C-like"/>
    <property type="match status" value="1"/>
</dbReference>
<dbReference type="Proteomes" id="UP000013165">
    <property type="component" value="Unassembled WGS sequence"/>
</dbReference>
<dbReference type="EMBL" id="APLQ01000011">
    <property type="protein sequence ID" value="RDW95453.1"/>
    <property type="molecule type" value="Genomic_DNA"/>
</dbReference>
<dbReference type="AlphaFoldDB" id="A0A371CGC7"/>
<organism evidence="7 8">
    <name type="scientific">Marinobacter nanhaiticus D15-8W</name>
    <dbReference type="NCBI Taxonomy" id="626887"/>
    <lineage>
        <taxon>Bacteria</taxon>
        <taxon>Pseudomonadati</taxon>
        <taxon>Pseudomonadota</taxon>
        <taxon>Gammaproteobacteria</taxon>
        <taxon>Pseudomonadales</taxon>
        <taxon>Marinobacteraceae</taxon>
        <taxon>Marinobacter</taxon>
    </lineage>
</organism>
<dbReference type="PANTHER" id="PTHR30329:SF21">
    <property type="entry name" value="LIPOPROTEIN YIAD-RELATED"/>
    <property type="match status" value="1"/>
</dbReference>
<feature type="region of interest" description="Disordered" evidence="5">
    <location>
        <begin position="17"/>
        <end position="39"/>
    </location>
</feature>
<comment type="subcellular location">
    <subcellularLocation>
        <location evidence="1">Cell outer membrane</location>
    </subcellularLocation>
</comment>
<gene>
    <name evidence="7" type="ORF">J057_24250</name>
</gene>
<dbReference type="Pfam" id="PF00691">
    <property type="entry name" value="OmpA"/>
    <property type="match status" value="1"/>
</dbReference>
<comment type="caution">
    <text evidence="7">The sequence shown here is derived from an EMBL/GenBank/DDBJ whole genome shotgun (WGS) entry which is preliminary data.</text>
</comment>
<dbReference type="SUPFAM" id="SSF103088">
    <property type="entry name" value="OmpA-like"/>
    <property type="match status" value="1"/>
</dbReference>
<dbReference type="InterPro" id="IPR036737">
    <property type="entry name" value="OmpA-like_sf"/>
</dbReference>